<keyword evidence="3" id="KW-1185">Reference proteome</keyword>
<feature type="compositionally biased region" description="Basic residues" evidence="1">
    <location>
        <begin position="59"/>
        <end position="69"/>
    </location>
</feature>
<feature type="region of interest" description="Disordered" evidence="1">
    <location>
        <begin position="1"/>
        <end position="69"/>
    </location>
</feature>
<protein>
    <submittedName>
        <fullName evidence="2">Uncharacterized protein</fullName>
    </submittedName>
</protein>
<dbReference type="Proteomes" id="UP000324222">
    <property type="component" value="Unassembled WGS sequence"/>
</dbReference>
<comment type="caution">
    <text evidence="2">The sequence shown here is derived from an EMBL/GenBank/DDBJ whole genome shotgun (WGS) entry which is preliminary data.</text>
</comment>
<evidence type="ECO:0000313" key="3">
    <source>
        <dbReference type="Proteomes" id="UP000324222"/>
    </source>
</evidence>
<gene>
    <name evidence="2" type="ORF">E2C01_102538</name>
</gene>
<accession>A0A5B7KDK5</accession>
<dbReference type="EMBL" id="VSRR010152640">
    <property type="protein sequence ID" value="MPD06713.1"/>
    <property type="molecule type" value="Genomic_DNA"/>
</dbReference>
<sequence>MWWVAAPSKGTSSPTHREEQTSASVFPPTESPHSFPFKSKHRHFSLSSGVIRLPPQNQVHRRTPTKRNN</sequence>
<evidence type="ECO:0000313" key="2">
    <source>
        <dbReference type="EMBL" id="MPD06713.1"/>
    </source>
</evidence>
<proteinExistence type="predicted"/>
<dbReference type="AlphaFoldDB" id="A0A5B7KDK5"/>
<name>A0A5B7KDK5_PORTR</name>
<organism evidence="2 3">
    <name type="scientific">Portunus trituberculatus</name>
    <name type="common">Swimming crab</name>
    <name type="synonym">Neptunus trituberculatus</name>
    <dbReference type="NCBI Taxonomy" id="210409"/>
    <lineage>
        <taxon>Eukaryota</taxon>
        <taxon>Metazoa</taxon>
        <taxon>Ecdysozoa</taxon>
        <taxon>Arthropoda</taxon>
        <taxon>Crustacea</taxon>
        <taxon>Multicrustacea</taxon>
        <taxon>Malacostraca</taxon>
        <taxon>Eumalacostraca</taxon>
        <taxon>Eucarida</taxon>
        <taxon>Decapoda</taxon>
        <taxon>Pleocyemata</taxon>
        <taxon>Brachyura</taxon>
        <taxon>Eubrachyura</taxon>
        <taxon>Portunoidea</taxon>
        <taxon>Portunidae</taxon>
        <taxon>Portuninae</taxon>
        <taxon>Portunus</taxon>
    </lineage>
</organism>
<reference evidence="2 3" key="1">
    <citation type="submission" date="2019-05" db="EMBL/GenBank/DDBJ databases">
        <title>Another draft genome of Portunus trituberculatus and its Hox gene families provides insights of decapod evolution.</title>
        <authorList>
            <person name="Jeong J.-H."/>
            <person name="Song I."/>
            <person name="Kim S."/>
            <person name="Choi T."/>
            <person name="Kim D."/>
            <person name="Ryu S."/>
            <person name="Kim W."/>
        </authorList>
    </citation>
    <scope>NUCLEOTIDE SEQUENCE [LARGE SCALE GENOMIC DNA]</scope>
    <source>
        <tissue evidence="2">Muscle</tissue>
    </source>
</reference>
<evidence type="ECO:0000256" key="1">
    <source>
        <dbReference type="SAM" id="MobiDB-lite"/>
    </source>
</evidence>